<gene>
    <name evidence="2" type="ORF">SETIT_6G140200v2</name>
</gene>
<proteinExistence type="predicted"/>
<evidence type="ECO:0000256" key="1">
    <source>
        <dbReference type="SAM" id="MobiDB-lite"/>
    </source>
</evidence>
<reference evidence="2" key="1">
    <citation type="journal article" date="2012" name="Nat. Biotechnol.">
        <title>Reference genome sequence of the model plant Setaria.</title>
        <authorList>
            <person name="Bennetzen J.L."/>
            <person name="Schmutz J."/>
            <person name="Wang H."/>
            <person name="Percifield R."/>
            <person name="Hawkins J."/>
            <person name="Pontaroli A.C."/>
            <person name="Estep M."/>
            <person name="Feng L."/>
            <person name="Vaughn J.N."/>
            <person name="Grimwood J."/>
            <person name="Jenkins J."/>
            <person name="Barry K."/>
            <person name="Lindquist E."/>
            <person name="Hellsten U."/>
            <person name="Deshpande S."/>
            <person name="Wang X."/>
            <person name="Wu X."/>
            <person name="Mitros T."/>
            <person name="Triplett J."/>
            <person name="Yang X."/>
            <person name="Ye C.Y."/>
            <person name="Mauro-Herrera M."/>
            <person name="Wang L."/>
            <person name="Li P."/>
            <person name="Sharma M."/>
            <person name="Sharma R."/>
            <person name="Ronald P.C."/>
            <person name="Panaud O."/>
            <person name="Kellogg E.A."/>
            <person name="Brutnell T.P."/>
            <person name="Doust A.N."/>
            <person name="Tuskan G.A."/>
            <person name="Rokhsar D."/>
            <person name="Devos K.M."/>
        </authorList>
    </citation>
    <scope>NUCLEOTIDE SEQUENCE [LARGE SCALE GENOMIC DNA]</scope>
    <source>
        <strain evidence="2">Yugu1</strain>
    </source>
</reference>
<feature type="region of interest" description="Disordered" evidence="1">
    <location>
        <begin position="143"/>
        <end position="167"/>
    </location>
</feature>
<dbReference type="EMBL" id="CM003533">
    <property type="protein sequence ID" value="RCV30988.1"/>
    <property type="molecule type" value="Genomic_DNA"/>
</dbReference>
<name>A0A368RLM0_SETIT</name>
<protein>
    <submittedName>
        <fullName evidence="2">Uncharacterized protein</fullName>
    </submittedName>
</protein>
<evidence type="ECO:0000313" key="2">
    <source>
        <dbReference type="EMBL" id="RCV30988.1"/>
    </source>
</evidence>
<organism evidence="2">
    <name type="scientific">Setaria italica</name>
    <name type="common">Foxtail millet</name>
    <name type="synonym">Panicum italicum</name>
    <dbReference type="NCBI Taxonomy" id="4555"/>
    <lineage>
        <taxon>Eukaryota</taxon>
        <taxon>Viridiplantae</taxon>
        <taxon>Streptophyta</taxon>
        <taxon>Embryophyta</taxon>
        <taxon>Tracheophyta</taxon>
        <taxon>Spermatophyta</taxon>
        <taxon>Magnoliopsida</taxon>
        <taxon>Liliopsida</taxon>
        <taxon>Poales</taxon>
        <taxon>Poaceae</taxon>
        <taxon>PACMAD clade</taxon>
        <taxon>Panicoideae</taxon>
        <taxon>Panicodae</taxon>
        <taxon>Paniceae</taxon>
        <taxon>Cenchrinae</taxon>
        <taxon>Setaria</taxon>
    </lineage>
</organism>
<accession>A0A368RLM0</accession>
<reference evidence="2" key="2">
    <citation type="submission" date="2015-07" db="EMBL/GenBank/DDBJ databases">
        <authorList>
            <person name="Noorani M."/>
        </authorList>
    </citation>
    <scope>NUCLEOTIDE SEQUENCE</scope>
    <source>
        <strain evidence="2">Yugu1</strain>
    </source>
</reference>
<sequence>MPSEEPFAFDMAGLFGPCSPVRCSPTPSILASLATACTSSDPLVCEHACAGDVYSITDAMITSTPIEDIVVVEDVSDDEESILDADLMIKDSVIADAVADGSTQFTVEAMADEPQLLDDMSMEATSSLSITVTKVDDLTCPPMHPSSLPTTPPMITTTRRRKSYGKSSLRRSARLAQRKLKDLGILANDGKLDEDAIQEYADCSKELLPPNLLDLLMHLKGRGSVFGCDFLRLIQQCSVRENKLHYG</sequence>
<feature type="compositionally biased region" description="Basic residues" evidence="1">
    <location>
        <begin position="158"/>
        <end position="167"/>
    </location>
</feature>
<dbReference type="AlphaFoldDB" id="A0A368RLM0"/>